<comment type="subunit">
    <text evidence="3">Homodimer.</text>
</comment>
<organism evidence="5 7">
    <name type="scientific">Vagococcus xieshaowenii</name>
    <dbReference type="NCBI Taxonomy" id="2562451"/>
    <lineage>
        <taxon>Bacteria</taxon>
        <taxon>Bacillati</taxon>
        <taxon>Bacillota</taxon>
        <taxon>Bacilli</taxon>
        <taxon>Lactobacillales</taxon>
        <taxon>Enterococcaceae</taxon>
        <taxon>Vagococcus</taxon>
    </lineage>
</organism>
<dbReference type="SUPFAM" id="SSF51351">
    <property type="entry name" value="Triosephosphate isomerase (TIM)"/>
    <property type="match status" value="1"/>
</dbReference>
<protein>
    <recommendedName>
        <fullName evidence="3">Triosephosphate isomerase</fullName>
        <ecNumber evidence="3">5.3.1.1</ecNumber>
    </recommendedName>
</protein>
<dbReference type="EMBL" id="SRHU01000019">
    <property type="protein sequence ID" value="TFZ41564.1"/>
    <property type="molecule type" value="Genomic_DNA"/>
</dbReference>
<reference evidence="4 6" key="2">
    <citation type="journal article" date="2020" name="Int. J. Syst. Evol. Microbiol.">
        <title>Vagococcus xieshaowenii sp. nov., isolated from snow finch (Montifringilla taczanowskii) cloacal content.</title>
        <authorList>
            <person name="Ge Y."/>
            <person name="Yang J."/>
            <person name="Lai X.H."/>
            <person name="Zhang G."/>
            <person name="Jin D."/>
            <person name="Lu S."/>
            <person name="Wang B."/>
            <person name="Huang Y."/>
            <person name="Huang Y."/>
            <person name="Ren Z."/>
            <person name="Zhang X."/>
            <person name="Xu J."/>
        </authorList>
    </citation>
    <scope>NUCLEOTIDE SEQUENCE [LARGE SCALE GENOMIC DNA]</scope>
    <source>
        <strain evidence="4">Personal::cf-49</strain>
        <strain evidence="6">personal::cf-49</strain>
    </source>
</reference>
<dbReference type="RefSeq" id="WP_135254336.1">
    <property type="nucleotide sequence ID" value="NZ_CP038865.1"/>
</dbReference>
<dbReference type="GO" id="GO:0005829">
    <property type="term" value="C:cytosol"/>
    <property type="evidence" value="ECO:0007669"/>
    <property type="project" value="TreeGrafter"/>
</dbReference>
<evidence type="ECO:0000313" key="4">
    <source>
        <dbReference type="EMBL" id="QCA29423.1"/>
    </source>
</evidence>
<dbReference type="InterPro" id="IPR035990">
    <property type="entry name" value="TIM_sf"/>
</dbReference>
<keyword evidence="6" id="KW-1185">Reference proteome</keyword>
<evidence type="ECO:0000313" key="5">
    <source>
        <dbReference type="EMBL" id="TFZ41564.1"/>
    </source>
</evidence>
<dbReference type="InterPro" id="IPR000652">
    <property type="entry name" value="Triosephosphate_isomerase"/>
</dbReference>
<dbReference type="GO" id="GO:0046166">
    <property type="term" value="P:glyceraldehyde-3-phosphate biosynthetic process"/>
    <property type="evidence" value="ECO:0007669"/>
    <property type="project" value="TreeGrafter"/>
</dbReference>
<dbReference type="GO" id="GO:0019563">
    <property type="term" value="P:glycerol catabolic process"/>
    <property type="evidence" value="ECO:0007669"/>
    <property type="project" value="TreeGrafter"/>
</dbReference>
<comment type="pathway">
    <text evidence="3">Carbohydrate biosynthesis; gluconeogenesis.</text>
</comment>
<dbReference type="PANTHER" id="PTHR21139">
    <property type="entry name" value="TRIOSEPHOSPHATE ISOMERASE"/>
    <property type="match status" value="1"/>
</dbReference>
<dbReference type="Proteomes" id="UP000297725">
    <property type="component" value="Unassembled WGS sequence"/>
</dbReference>
<dbReference type="GO" id="GO:0004807">
    <property type="term" value="F:triose-phosphate isomerase activity"/>
    <property type="evidence" value="ECO:0007669"/>
    <property type="project" value="UniProtKB-EC"/>
</dbReference>
<dbReference type="CDD" id="cd00311">
    <property type="entry name" value="TIM"/>
    <property type="match status" value="1"/>
</dbReference>
<comment type="similarity">
    <text evidence="1 3">Belongs to the triosephosphate isomerase family.</text>
</comment>
<dbReference type="PROSITE" id="PS51440">
    <property type="entry name" value="TIM_2"/>
    <property type="match status" value="1"/>
</dbReference>
<evidence type="ECO:0000256" key="1">
    <source>
        <dbReference type="ARBA" id="ARBA00007422"/>
    </source>
</evidence>
<reference evidence="5 7" key="1">
    <citation type="submission" date="2019-03" db="EMBL/GenBank/DDBJ databases">
        <title>Vagococcus sp. was isolated fron gut of Carduelis flavirostris.</title>
        <authorList>
            <person name="Ge Y."/>
        </authorList>
    </citation>
    <scope>NUCLEOTIDE SEQUENCE [LARGE SCALE GENOMIC DNA]</scope>
    <source>
        <strain evidence="5 7">CF-210</strain>
    </source>
</reference>
<keyword evidence="3" id="KW-0312">Gluconeogenesis</keyword>
<dbReference type="EMBL" id="CP038865">
    <property type="protein sequence ID" value="QCA29423.1"/>
    <property type="molecule type" value="Genomic_DNA"/>
</dbReference>
<comment type="catalytic activity">
    <reaction evidence="3">
        <text>D-glyceraldehyde 3-phosphate = dihydroxyacetone phosphate</text>
        <dbReference type="Rhea" id="RHEA:18585"/>
        <dbReference type="ChEBI" id="CHEBI:57642"/>
        <dbReference type="ChEBI" id="CHEBI:59776"/>
        <dbReference type="EC" id="5.3.1.1"/>
    </reaction>
</comment>
<evidence type="ECO:0000313" key="6">
    <source>
        <dbReference type="Proteomes" id="UP000296883"/>
    </source>
</evidence>
<gene>
    <name evidence="5" type="ORF">E4031_04955</name>
    <name evidence="4" type="ORF">E4Z98_08880</name>
</gene>
<dbReference type="InterPro" id="IPR013785">
    <property type="entry name" value="Aldolase_TIM"/>
</dbReference>
<dbReference type="GO" id="GO:0006094">
    <property type="term" value="P:gluconeogenesis"/>
    <property type="evidence" value="ECO:0007669"/>
    <property type="project" value="UniProtKB-KW"/>
</dbReference>
<name>A0AAJ5EER6_9ENTE</name>
<accession>A0AAJ5EER6</accession>
<dbReference type="Pfam" id="PF00121">
    <property type="entry name" value="TIM"/>
    <property type="match status" value="1"/>
</dbReference>
<proteinExistence type="inferred from homology"/>
<dbReference type="EC" id="5.3.1.1" evidence="3"/>
<keyword evidence="3" id="KW-0324">Glycolysis</keyword>
<dbReference type="Gene3D" id="3.20.20.70">
    <property type="entry name" value="Aldolase class I"/>
    <property type="match status" value="1"/>
</dbReference>
<evidence type="ECO:0000256" key="3">
    <source>
        <dbReference type="RuleBase" id="RU363013"/>
    </source>
</evidence>
<keyword evidence="2 3" id="KW-0413">Isomerase</keyword>
<keyword evidence="3" id="KW-0963">Cytoplasm</keyword>
<dbReference type="PANTHER" id="PTHR21139:SF42">
    <property type="entry name" value="TRIOSEPHOSPHATE ISOMERASE"/>
    <property type="match status" value="1"/>
</dbReference>
<comment type="subcellular location">
    <subcellularLocation>
        <location evidence="3">Cytoplasm</location>
    </subcellularLocation>
</comment>
<dbReference type="GO" id="GO:0006096">
    <property type="term" value="P:glycolytic process"/>
    <property type="evidence" value="ECO:0007669"/>
    <property type="project" value="UniProtKB-KW"/>
</dbReference>
<evidence type="ECO:0000256" key="2">
    <source>
        <dbReference type="ARBA" id="ARBA00023235"/>
    </source>
</evidence>
<dbReference type="Proteomes" id="UP000296883">
    <property type="component" value="Chromosome"/>
</dbReference>
<dbReference type="AlphaFoldDB" id="A0AAJ5EER6"/>
<evidence type="ECO:0000313" key="7">
    <source>
        <dbReference type="Proteomes" id="UP000297725"/>
    </source>
</evidence>
<comment type="pathway">
    <text evidence="3">Carbohydrate degradation; glycolysis; D-glyceraldehyde 3-phosphate from glycerone phosphate: step 1/1.</text>
</comment>
<sequence length="256" mass="28652">MRKSIVGISLKNYQNYITEACEFSKEVVKEIGNENQVEQFMFPSLGVIYPVSIELMDSSIGLGAQNIGFEANGAFTGEFSVESLIDMGGKYVEIGHIERRTIFKESNDIINKKLKLALRNGVTPVHCIGELEITEDYCLIKQVLKKQLSLDLATIDREDVKKIIFAYEPAWAIGKAQAASSTHVHKVHHLIRKCIEELYDKKTSDTIRIIYGGSVSLENVEEIVSDDNVDGVFVGRFGHNPKNYALIVKLVKKIKG</sequence>